<dbReference type="SUPFAM" id="SSF82171">
    <property type="entry name" value="DPP6 N-terminal domain-like"/>
    <property type="match status" value="1"/>
</dbReference>
<dbReference type="EMBL" id="FWXF01000002">
    <property type="protein sequence ID" value="SMC18743.1"/>
    <property type="molecule type" value="Genomic_DNA"/>
</dbReference>
<keyword evidence="1" id="KW-0732">Signal</keyword>
<protein>
    <recommendedName>
        <fullName evidence="4">WG containing repeat-containing protein</fullName>
    </recommendedName>
</protein>
<name>A0A1W1X4J7_9BACT</name>
<evidence type="ECO:0000313" key="3">
    <source>
        <dbReference type="Proteomes" id="UP000192783"/>
    </source>
</evidence>
<dbReference type="Proteomes" id="UP000192783">
    <property type="component" value="Unassembled WGS sequence"/>
</dbReference>
<gene>
    <name evidence="2" type="ORF">SAMN02746041_00516</name>
</gene>
<evidence type="ECO:0000313" key="2">
    <source>
        <dbReference type="EMBL" id="SMC18743.1"/>
    </source>
</evidence>
<dbReference type="STRING" id="1121390.SAMN02746041_00516"/>
<reference evidence="2 3" key="1">
    <citation type="submission" date="2017-04" db="EMBL/GenBank/DDBJ databases">
        <authorList>
            <person name="Afonso C.L."/>
            <person name="Miller P.J."/>
            <person name="Scott M.A."/>
            <person name="Spackman E."/>
            <person name="Goraichik I."/>
            <person name="Dimitrov K.M."/>
            <person name="Suarez D.L."/>
            <person name="Swayne D.E."/>
        </authorList>
    </citation>
    <scope>NUCLEOTIDE SEQUENCE [LARGE SCALE GENOMIC DNA]</scope>
    <source>
        <strain evidence="2 3">DSM 13146</strain>
    </source>
</reference>
<evidence type="ECO:0000256" key="1">
    <source>
        <dbReference type="SAM" id="SignalP"/>
    </source>
</evidence>
<sequence length="597" mass="66639">MKKTLFFVTAGLLLIPSLCRANVFELFASHKEPGAFYFTPAATSKECALFGYMSKITPTAQEIDEEKRRIHAIIDEAVRNGYGNWGNFEKAMRDAGEQSGQDVRKEAPPWVRSLTPSSLIKEAVPFLMKGSLSYAKAHAEATRDPVGSVGETGVIMVDPWGGVAKVPLGMNAPVVSIDISPSGWMAAVLTDMSFEDENGRLHPLGEISLIDLRSKTRTYSWIFANLAERVAFVPGANMLAFDCYADMNDLSKREVRFIHLKNRQVTKHHFRLTASGSGLIFGKKVRYPNFIPAPTEPIVAFYTQGMFDLCDILTGQTLLKLTTNSHVLAFAHRHPWVFTGIGELWDFKAKKRLGTIKPRLGRTLLSLGQARFTRNDRYVFYLEGRILTRFDTERARSTMSTGESRSRAGLFFLTPDDRFIVAFVPGKGMVTYKQNYLRRQRLCLRIIASDTLRAQQDICPKGSTVVDAAMAGNTLIVSDFDHLYVYANAASMAAPEPDHGEPHSSLLEKIERNPGQFANKIIQLDGWAWGWMAQPPASLKGRSPRFARNNYGSRMDGTFTDGIVRIRYPIPVKYSGPFHLKARVAITPAGWQLVPVD</sequence>
<organism evidence="2 3">
    <name type="scientific">Desulfacinum hydrothermale DSM 13146</name>
    <dbReference type="NCBI Taxonomy" id="1121390"/>
    <lineage>
        <taxon>Bacteria</taxon>
        <taxon>Pseudomonadati</taxon>
        <taxon>Thermodesulfobacteriota</taxon>
        <taxon>Syntrophobacteria</taxon>
        <taxon>Syntrophobacterales</taxon>
        <taxon>Syntrophobacteraceae</taxon>
        <taxon>Desulfacinum</taxon>
    </lineage>
</organism>
<keyword evidence="3" id="KW-1185">Reference proteome</keyword>
<feature type="signal peptide" evidence="1">
    <location>
        <begin position="1"/>
        <end position="21"/>
    </location>
</feature>
<dbReference type="RefSeq" id="WP_084055995.1">
    <property type="nucleotide sequence ID" value="NZ_FWXF01000002.1"/>
</dbReference>
<evidence type="ECO:0008006" key="4">
    <source>
        <dbReference type="Google" id="ProtNLM"/>
    </source>
</evidence>
<dbReference type="AlphaFoldDB" id="A0A1W1X4J7"/>
<feature type="chain" id="PRO_5013320519" description="WG containing repeat-containing protein" evidence="1">
    <location>
        <begin position="22"/>
        <end position="597"/>
    </location>
</feature>
<proteinExistence type="predicted"/>
<accession>A0A1W1X4J7</accession>